<feature type="domain" description="FecR N-terminal" evidence="3">
    <location>
        <begin position="11"/>
        <end position="47"/>
    </location>
</feature>
<evidence type="ECO:0000259" key="3">
    <source>
        <dbReference type="Pfam" id="PF16220"/>
    </source>
</evidence>
<keyword evidence="1" id="KW-1133">Transmembrane helix</keyword>
<proteinExistence type="predicted"/>
<dbReference type="Gene3D" id="3.55.50.30">
    <property type="match status" value="1"/>
</dbReference>
<evidence type="ECO:0000313" key="5">
    <source>
        <dbReference type="Proteomes" id="UP001596492"/>
    </source>
</evidence>
<evidence type="ECO:0000313" key="4">
    <source>
        <dbReference type="EMBL" id="MFC7292703.1"/>
    </source>
</evidence>
<reference evidence="5" key="1">
    <citation type="journal article" date="2019" name="Int. J. Syst. Evol. Microbiol.">
        <title>The Global Catalogue of Microorganisms (GCM) 10K type strain sequencing project: providing services to taxonomists for standard genome sequencing and annotation.</title>
        <authorList>
            <consortium name="The Broad Institute Genomics Platform"/>
            <consortium name="The Broad Institute Genome Sequencing Center for Infectious Disease"/>
            <person name="Wu L."/>
            <person name="Ma J."/>
        </authorList>
    </citation>
    <scope>NUCLEOTIDE SEQUENCE [LARGE SCALE GENOMIC DNA]</scope>
    <source>
        <strain evidence="5">CCUG 51308</strain>
    </source>
</reference>
<organism evidence="4 5">
    <name type="scientific">Hirschia litorea</name>
    <dbReference type="NCBI Taxonomy" id="1199156"/>
    <lineage>
        <taxon>Bacteria</taxon>
        <taxon>Pseudomonadati</taxon>
        <taxon>Pseudomonadota</taxon>
        <taxon>Alphaproteobacteria</taxon>
        <taxon>Hyphomonadales</taxon>
        <taxon>Hyphomonadaceae</taxon>
        <taxon>Hirschia</taxon>
    </lineage>
</organism>
<dbReference type="PIRSF" id="PIRSF018266">
    <property type="entry name" value="FecR"/>
    <property type="match status" value="1"/>
</dbReference>
<keyword evidence="5" id="KW-1185">Reference proteome</keyword>
<accession>A0ABW2INE3</accession>
<dbReference type="InterPro" id="IPR006860">
    <property type="entry name" value="FecR"/>
</dbReference>
<dbReference type="Gene3D" id="2.60.120.1440">
    <property type="match status" value="1"/>
</dbReference>
<evidence type="ECO:0000259" key="2">
    <source>
        <dbReference type="Pfam" id="PF04773"/>
    </source>
</evidence>
<protein>
    <submittedName>
        <fullName evidence="4">FecR family protein</fullName>
    </submittedName>
</protein>
<feature type="transmembrane region" description="Helical" evidence="1">
    <location>
        <begin position="91"/>
        <end position="111"/>
    </location>
</feature>
<dbReference type="Pfam" id="PF16220">
    <property type="entry name" value="DUF4880"/>
    <property type="match status" value="1"/>
</dbReference>
<dbReference type="EMBL" id="JBHTBR010000005">
    <property type="protein sequence ID" value="MFC7292703.1"/>
    <property type="molecule type" value="Genomic_DNA"/>
</dbReference>
<feature type="domain" description="FecR protein" evidence="2">
    <location>
        <begin position="130"/>
        <end position="220"/>
    </location>
</feature>
<dbReference type="InterPro" id="IPR032623">
    <property type="entry name" value="FecR_N"/>
</dbReference>
<keyword evidence="1" id="KW-0472">Membrane</keyword>
<evidence type="ECO:0000256" key="1">
    <source>
        <dbReference type="SAM" id="Phobius"/>
    </source>
</evidence>
<dbReference type="RefSeq" id="WP_382168351.1">
    <property type="nucleotide sequence ID" value="NZ_JBHTBR010000005.1"/>
</dbReference>
<dbReference type="Proteomes" id="UP001596492">
    <property type="component" value="Unassembled WGS sequence"/>
</dbReference>
<comment type="caution">
    <text evidence="4">The sequence shown here is derived from an EMBL/GenBank/DDBJ whole genome shotgun (WGS) entry which is preliminary data.</text>
</comment>
<dbReference type="PANTHER" id="PTHR30273">
    <property type="entry name" value="PERIPLASMIC SIGNAL SENSOR AND SIGMA FACTOR ACTIVATOR FECR-RELATED"/>
    <property type="match status" value="1"/>
</dbReference>
<keyword evidence="1" id="KW-0812">Transmembrane</keyword>
<sequence>MTKSIEDREMEACAWIAKIDGGSATSEDIQALRGWLQVHPENKRAFEMFSSDFIAVRDLLSTVGEAVLDLEAASNPSNSFAGWLKTAKRNWGLMATGGALAASLIWGSFMLPGGFMDSVIPKTESPVFYASNVGEQETIQLADGSTVMLNTDTELSVEYTPYERRVQLVKGEAVFNVAKDPNRPFRVHSNRTVVQAIGTVFSVKSVKGKVELLVEEGIVEMTANAVAKVSIDLNNSIELSEKRRVTSGSYAVFESETDKLTEIKDIALVERRMSWRKGMLTFDNEPLREIVEEYNRYSGRRIVVEDPALQEIAIGGTFPIGQTDAFLDALEQGFGIAVQHRDDQTIYLTSSN</sequence>
<dbReference type="InterPro" id="IPR012373">
    <property type="entry name" value="Ferrdict_sens_TM"/>
</dbReference>
<dbReference type="Pfam" id="PF04773">
    <property type="entry name" value="FecR"/>
    <property type="match status" value="1"/>
</dbReference>
<gene>
    <name evidence="4" type="ORF">ACFQS8_13810</name>
</gene>
<dbReference type="PANTHER" id="PTHR30273:SF2">
    <property type="entry name" value="PROTEIN FECR"/>
    <property type="match status" value="1"/>
</dbReference>
<name>A0ABW2INE3_9PROT</name>